<dbReference type="InterPro" id="IPR012132">
    <property type="entry name" value="GMC_OxRdtase"/>
</dbReference>
<gene>
    <name evidence="4" type="ORF">IM811_003096</name>
</gene>
<feature type="domain" description="Glucose-methanol-choline oxidoreductase N-terminal" evidence="3">
    <location>
        <begin position="324"/>
        <end position="338"/>
    </location>
</feature>
<comment type="caution">
    <text evidence="4">The sequence shown here is derived from an EMBL/GenBank/DDBJ whole genome shotgun (WGS) entry which is preliminary data.</text>
</comment>
<evidence type="ECO:0000313" key="4">
    <source>
        <dbReference type="EMBL" id="KAF9746191.1"/>
    </source>
</evidence>
<evidence type="ECO:0000259" key="3">
    <source>
        <dbReference type="PROSITE" id="PS00624"/>
    </source>
</evidence>
<dbReference type="InterPro" id="IPR000172">
    <property type="entry name" value="GMC_OxRdtase_N"/>
</dbReference>
<dbReference type="GO" id="GO:0016614">
    <property type="term" value="F:oxidoreductase activity, acting on CH-OH group of donors"/>
    <property type="evidence" value="ECO:0007669"/>
    <property type="project" value="InterPro"/>
</dbReference>
<protein>
    <recommendedName>
        <fullName evidence="3">Glucose-methanol-choline oxidoreductase N-terminal domain-containing protein</fullName>
    </recommendedName>
</protein>
<evidence type="ECO:0000256" key="1">
    <source>
        <dbReference type="ARBA" id="ARBA00010790"/>
    </source>
</evidence>
<evidence type="ECO:0000313" key="5">
    <source>
        <dbReference type="Proteomes" id="UP000616885"/>
    </source>
</evidence>
<dbReference type="AlphaFoldDB" id="A0A8H7K3X8"/>
<dbReference type="PANTHER" id="PTHR11552:SF80">
    <property type="entry name" value="GMC OXIDOREDUCTASE"/>
    <property type="match status" value="1"/>
</dbReference>
<keyword evidence="2" id="KW-0732">Signal</keyword>
<reference evidence="4" key="1">
    <citation type="submission" date="2020-10" db="EMBL/GenBank/DDBJ databases">
        <title>High-Quality Genome Resource of Clonostachys rosea strain S41 by Oxford Nanopore Long-Read Sequencing.</title>
        <authorList>
            <person name="Wang H."/>
        </authorList>
    </citation>
    <scope>NUCLEOTIDE SEQUENCE</scope>
    <source>
        <strain evidence="4">S41</strain>
    </source>
</reference>
<dbReference type="PIRSF" id="PIRSF000137">
    <property type="entry name" value="Alcohol_oxidase"/>
    <property type="match status" value="1"/>
</dbReference>
<dbReference type="PROSITE" id="PS00624">
    <property type="entry name" value="GMC_OXRED_2"/>
    <property type="match status" value="1"/>
</dbReference>
<dbReference type="Gene3D" id="3.50.50.60">
    <property type="entry name" value="FAD/NAD(P)-binding domain"/>
    <property type="match status" value="1"/>
</dbReference>
<proteinExistence type="inferred from homology"/>
<dbReference type="GO" id="GO:0050660">
    <property type="term" value="F:flavin adenine dinucleotide binding"/>
    <property type="evidence" value="ECO:0007669"/>
    <property type="project" value="InterPro"/>
</dbReference>
<dbReference type="Proteomes" id="UP000616885">
    <property type="component" value="Unassembled WGS sequence"/>
</dbReference>
<sequence length="448" mass="48459">MVSLRILSILALSTLAFSEQTSGNTYDYVVIGSGPGGGPLAANLARKGHSVLVLEAGEDNGASLLQQVPPFSNAVAENPTMSWDFFVQHFDDPEEAQKDSKFTWKTPTGEYHEPLGILYPRSGTLGGCGNHNAMLLVLPPDNDWDYIANLTGDSSWNASNMRKYFEEAEKCNYLPEGSEGHGFSGWLGSNQNELELFATDDGYMDIVQAGMRIVGDSNLTNSADILNLLNRDMNRIDPKRYETNGLYNIPLHVDANRRRSSSQTYLRDTVNELNEDGISRFPLTIFTSSLASKILFDSSGARPRAIGGVKAEAYARKEVIVAGGAFNTPQILKLSGVGPREELEKFNISVVADVPAVGTNLQDNYETGVEGIASKGFLNPLENCTFMAPGDPCLREWQEKNGSGPYGIGAAPVGLLYKSSVSENNDTDLFFFGEATACSAASFLGSLA</sequence>
<dbReference type="PANTHER" id="PTHR11552">
    <property type="entry name" value="GLUCOSE-METHANOL-CHOLINE GMC OXIDOREDUCTASE"/>
    <property type="match status" value="1"/>
</dbReference>
<dbReference type="Pfam" id="PF00732">
    <property type="entry name" value="GMC_oxred_N"/>
    <property type="match status" value="1"/>
</dbReference>
<evidence type="ECO:0000256" key="2">
    <source>
        <dbReference type="SAM" id="SignalP"/>
    </source>
</evidence>
<name>A0A8H7K3X8_BIOOC</name>
<accession>A0A8H7K3X8</accession>
<dbReference type="Pfam" id="PF13450">
    <property type="entry name" value="NAD_binding_8"/>
    <property type="match status" value="1"/>
</dbReference>
<dbReference type="InterPro" id="IPR036188">
    <property type="entry name" value="FAD/NAD-bd_sf"/>
</dbReference>
<feature type="signal peptide" evidence="2">
    <location>
        <begin position="1"/>
        <end position="18"/>
    </location>
</feature>
<feature type="chain" id="PRO_5033987580" description="Glucose-methanol-choline oxidoreductase N-terminal domain-containing protein" evidence="2">
    <location>
        <begin position="19"/>
        <end position="448"/>
    </location>
</feature>
<dbReference type="EMBL" id="JADCTT010000011">
    <property type="protein sequence ID" value="KAF9746191.1"/>
    <property type="molecule type" value="Genomic_DNA"/>
</dbReference>
<comment type="similarity">
    <text evidence="1">Belongs to the GMC oxidoreductase family.</text>
</comment>
<organism evidence="4 5">
    <name type="scientific">Bionectria ochroleuca</name>
    <name type="common">Gliocladium roseum</name>
    <dbReference type="NCBI Taxonomy" id="29856"/>
    <lineage>
        <taxon>Eukaryota</taxon>
        <taxon>Fungi</taxon>
        <taxon>Dikarya</taxon>
        <taxon>Ascomycota</taxon>
        <taxon>Pezizomycotina</taxon>
        <taxon>Sordariomycetes</taxon>
        <taxon>Hypocreomycetidae</taxon>
        <taxon>Hypocreales</taxon>
        <taxon>Bionectriaceae</taxon>
        <taxon>Clonostachys</taxon>
    </lineage>
</organism>
<dbReference type="SUPFAM" id="SSF51905">
    <property type="entry name" value="FAD/NAD(P)-binding domain"/>
    <property type="match status" value="1"/>
</dbReference>